<proteinExistence type="predicted"/>
<gene>
    <name evidence="1" type="ORF">K402DRAFT_396834</name>
</gene>
<accession>A0A6G1GQ96</accession>
<dbReference type="OrthoDB" id="411592at2759"/>
<sequence length="92" mass="10576">MTLCVDSKSLYDCLIKLGTTQEKRLMIDILCLRQSYERREISEILWIKGEKNTADAMTKEKHCDALRRLVSTNKVDLDQLNGRVDRGGTSSR</sequence>
<dbReference type="AlphaFoldDB" id="A0A6G1GQ96"/>
<evidence type="ECO:0000313" key="1">
    <source>
        <dbReference type="EMBL" id="KAF1983123.1"/>
    </source>
</evidence>
<name>A0A6G1GQ96_9PEZI</name>
<organism evidence="1 2">
    <name type="scientific">Aulographum hederae CBS 113979</name>
    <dbReference type="NCBI Taxonomy" id="1176131"/>
    <lineage>
        <taxon>Eukaryota</taxon>
        <taxon>Fungi</taxon>
        <taxon>Dikarya</taxon>
        <taxon>Ascomycota</taxon>
        <taxon>Pezizomycotina</taxon>
        <taxon>Dothideomycetes</taxon>
        <taxon>Pleosporomycetidae</taxon>
        <taxon>Aulographales</taxon>
        <taxon>Aulographaceae</taxon>
    </lineage>
</organism>
<reference evidence="1" key="1">
    <citation type="journal article" date="2020" name="Stud. Mycol.">
        <title>101 Dothideomycetes genomes: a test case for predicting lifestyles and emergence of pathogens.</title>
        <authorList>
            <person name="Haridas S."/>
            <person name="Albert R."/>
            <person name="Binder M."/>
            <person name="Bloem J."/>
            <person name="Labutti K."/>
            <person name="Salamov A."/>
            <person name="Andreopoulos B."/>
            <person name="Baker S."/>
            <person name="Barry K."/>
            <person name="Bills G."/>
            <person name="Bluhm B."/>
            <person name="Cannon C."/>
            <person name="Castanera R."/>
            <person name="Culley D."/>
            <person name="Daum C."/>
            <person name="Ezra D."/>
            <person name="Gonzalez J."/>
            <person name="Henrissat B."/>
            <person name="Kuo A."/>
            <person name="Liang C."/>
            <person name="Lipzen A."/>
            <person name="Lutzoni F."/>
            <person name="Magnuson J."/>
            <person name="Mondo S."/>
            <person name="Nolan M."/>
            <person name="Ohm R."/>
            <person name="Pangilinan J."/>
            <person name="Park H.-J."/>
            <person name="Ramirez L."/>
            <person name="Alfaro M."/>
            <person name="Sun H."/>
            <person name="Tritt A."/>
            <person name="Yoshinaga Y."/>
            <person name="Zwiers L.-H."/>
            <person name="Turgeon B."/>
            <person name="Goodwin S."/>
            <person name="Spatafora J."/>
            <person name="Crous P."/>
            <person name="Grigoriev I."/>
        </authorList>
    </citation>
    <scope>NUCLEOTIDE SEQUENCE</scope>
    <source>
        <strain evidence="1">CBS 113979</strain>
    </source>
</reference>
<dbReference type="Proteomes" id="UP000800041">
    <property type="component" value="Unassembled WGS sequence"/>
</dbReference>
<keyword evidence="2" id="KW-1185">Reference proteome</keyword>
<protein>
    <submittedName>
        <fullName evidence="1">Uncharacterized protein</fullName>
    </submittedName>
</protein>
<evidence type="ECO:0000313" key="2">
    <source>
        <dbReference type="Proteomes" id="UP000800041"/>
    </source>
</evidence>
<dbReference type="EMBL" id="ML977177">
    <property type="protein sequence ID" value="KAF1983123.1"/>
    <property type="molecule type" value="Genomic_DNA"/>
</dbReference>